<evidence type="ECO:0000313" key="2">
    <source>
        <dbReference type="EMBL" id="SDY21253.1"/>
    </source>
</evidence>
<dbReference type="AlphaFoldDB" id="A0A1H3I0P0"/>
<dbReference type="STRING" id="651662.SAMN04488069_106233"/>
<name>A0A1H3I0P0_9BACT</name>
<protein>
    <submittedName>
        <fullName evidence="2">Putative signal transducing protein</fullName>
    </submittedName>
</protein>
<reference evidence="3" key="1">
    <citation type="submission" date="2016-10" db="EMBL/GenBank/DDBJ databases">
        <authorList>
            <person name="Varghese N."/>
            <person name="Submissions S."/>
        </authorList>
    </citation>
    <scope>NUCLEOTIDE SEQUENCE [LARGE SCALE GENOMIC DNA]</scope>
    <source>
        <strain evidence="3">CGMCC 1.8975</strain>
    </source>
</reference>
<sequence>MPADVPSEAAAIVLLDSFTDSIAAHLARNQLDAAGIPCFLSNESRPYGPAFGHVGLYVRAPDVETARETLHPQQTHMHAVAPDAAEREAAPETTDVAATRCPRCHHHDVVCRHQPGPTDNLFVKLRFWLLASDNPQCHCFHCGHDFEVVQG</sequence>
<proteinExistence type="predicted"/>
<evidence type="ECO:0000259" key="1">
    <source>
        <dbReference type="Pfam" id="PF09413"/>
    </source>
</evidence>
<dbReference type="InterPro" id="IPR018551">
    <property type="entry name" value="DUF2007"/>
</dbReference>
<dbReference type="EMBL" id="FNOV01000006">
    <property type="protein sequence ID" value="SDY21253.1"/>
    <property type="molecule type" value="Genomic_DNA"/>
</dbReference>
<dbReference type="OrthoDB" id="8480302at2"/>
<dbReference type="Proteomes" id="UP000199249">
    <property type="component" value="Unassembled WGS sequence"/>
</dbReference>
<feature type="domain" description="DUF2007" evidence="1">
    <location>
        <begin position="17"/>
        <end position="70"/>
    </location>
</feature>
<accession>A0A1H3I0P0</accession>
<gene>
    <name evidence="2" type="ORF">SAMN04488069_106233</name>
</gene>
<keyword evidence="3" id="KW-1185">Reference proteome</keyword>
<dbReference type="Pfam" id="PF09413">
    <property type="entry name" value="DUF2007"/>
    <property type="match status" value="1"/>
</dbReference>
<dbReference type="RefSeq" id="WP_092739976.1">
    <property type="nucleotide sequence ID" value="NZ_FNOV01000006.1"/>
</dbReference>
<evidence type="ECO:0000313" key="3">
    <source>
        <dbReference type="Proteomes" id="UP000199249"/>
    </source>
</evidence>
<organism evidence="2 3">
    <name type="scientific">Hymenobacter psychrophilus</name>
    <dbReference type="NCBI Taxonomy" id="651662"/>
    <lineage>
        <taxon>Bacteria</taxon>
        <taxon>Pseudomonadati</taxon>
        <taxon>Bacteroidota</taxon>
        <taxon>Cytophagia</taxon>
        <taxon>Cytophagales</taxon>
        <taxon>Hymenobacteraceae</taxon>
        <taxon>Hymenobacter</taxon>
    </lineage>
</organism>